<dbReference type="EMBL" id="JBBYHT010000003">
    <property type="protein sequence ID" value="MEL1247951.1"/>
    <property type="molecule type" value="Genomic_DNA"/>
</dbReference>
<sequence>MTAYKKPYVIAEIGCNHKGDMEIAKELIKIAKIFCNADSVKFQKRNNKELLTEDQYNAPHPNPANSYGDTYGAHREYLEFDVNQHAELKAYCEEIGIVYSTSVWDTTSAKEIASLNPEYIKIPSACNNNYDMLGWLCDNYKGEIHISTGMTTKGEADDLVNFFIEKGRNKDLVLYNCTSGYPVPFEDVCLLDINLLIEKYGDKVKHIGFSGHHLGIAVDVAAYTLGANVIERHYTIDRTWKGTDHAASLEPEGLRKLCRDLKAVSKALSFKSQDILPIEQVQRDKLKNKKV</sequence>
<dbReference type="InterPro" id="IPR013132">
    <property type="entry name" value="PseI/NeuA/B-like_N"/>
</dbReference>
<evidence type="ECO:0000259" key="1">
    <source>
        <dbReference type="Pfam" id="PF03102"/>
    </source>
</evidence>
<dbReference type="InterPro" id="IPR051690">
    <property type="entry name" value="PseI-like"/>
</dbReference>
<feature type="domain" description="PseI/NeuA/B-like" evidence="1">
    <location>
        <begin position="27"/>
        <end position="270"/>
    </location>
</feature>
<keyword evidence="3" id="KW-1185">Reference proteome</keyword>
<evidence type="ECO:0000313" key="2">
    <source>
        <dbReference type="EMBL" id="MEL1247951.1"/>
    </source>
</evidence>
<comment type="caution">
    <text evidence="2">The sequence shown here is derived from an EMBL/GenBank/DDBJ whole genome shotgun (WGS) entry which is preliminary data.</text>
</comment>
<dbReference type="PANTHER" id="PTHR42966:SF1">
    <property type="entry name" value="SIALIC ACID SYNTHASE"/>
    <property type="match status" value="1"/>
</dbReference>
<dbReference type="PANTHER" id="PTHR42966">
    <property type="entry name" value="N-ACETYLNEURAMINATE SYNTHASE"/>
    <property type="match status" value="1"/>
</dbReference>
<accession>A0ABU9I6B4</accession>
<gene>
    <name evidence="2" type="ORF">AAEO58_07830</name>
</gene>
<name>A0ABU9I6B4_9FLAO</name>
<dbReference type="InterPro" id="IPR013785">
    <property type="entry name" value="Aldolase_TIM"/>
</dbReference>
<dbReference type="RefSeq" id="WP_341682917.1">
    <property type="nucleotide sequence ID" value="NZ_JBBYHT010000003.1"/>
</dbReference>
<dbReference type="Proteomes" id="UP001393056">
    <property type="component" value="Unassembled WGS sequence"/>
</dbReference>
<reference evidence="2 3" key="1">
    <citation type="submission" date="2024-04" db="EMBL/GenBank/DDBJ databases">
        <title>Flavobacterium sp. DGU41 16S ribosomal RNA gene Genome sequencing and assembly.</title>
        <authorList>
            <person name="Park S."/>
        </authorList>
    </citation>
    <scope>NUCLEOTIDE SEQUENCE [LARGE SCALE GENOMIC DNA]</scope>
    <source>
        <strain evidence="2 3">DGU41</strain>
    </source>
</reference>
<dbReference type="SUPFAM" id="SSF51569">
    <property type="entry name" value="Aldolase"/>
    <property type="match status" value="1"/>
</dbReference>
<organism evidence="2 3">
    <name type="scientific">Flavobacterium helocola</name>
    <dbReference type="NCBI Taxonomy" id="3139139"/>
    <lineage>
        <taxon>Bacteria</taxon>
        <taxon>Pseudomonadati</taxon>
        <taxon>Bacteroidota</taxon>
        <taxon>Flavobacteriia</taxon>
        <taxon>Flavobacteriales</taxon>
        <taxon>Flavobacteriaceae</taxon>
        <taxon>Flavobacterium</taxon>
    </lineage>
</organism>
<dbReference type="Gene3D" id="3.20.20.70">
    <property type="entry name" value="Aldolase class I"/>
    <property type="match status" value="1"/>
</dbReference>
<dbReference type="Pfam" id="PF03102">
    <property type="entry name" value="NeuB"/>
    <property type="match status" value="1"/>
</dbReference>
<proteinExistence type="predicted"/>
<protein>
    <submittedName>
        <fullName evidence="2">N-acetylneuraminate synthase family protein</fullName>
    </submittedName>
</protein>
<evidence type="ECO:0000313" key="3">
    <source>
        <dbReference type="Proteomes" id="UP001393056"/>
    </source>
</evidence>